<feature type="transmembrane region" description="Helical" evidence="6">
    <location>
        <begin position="211"/>
        <end position="233"/>
    </location>
</feature>
<proteinExistence type="predicted"/>
<feature type="transmembrane region" description="Helical" evidence="6">
    <location>
        <begin position="54"/>
        <end position="77"/>
    </location>
</feature>
<evidence type="ECO:0000256" key="1">
    <source>
        <dbReference type="ARBA" id="ARBA00004141"/>
    </source>
</evidence>
<dbReference type="AlphaFoldDB" id="A0A8B8SH69"/>
<evidence type="ECO:0000256" key="2">
    <source>
        <dbReference type="ARBA" id="ARBA00022692"/>
    </source>
</evidence>
<protein>
    <submittedName>
        <fullName evidence="8">Sarcospan isoform X1</fullName>
    </submittedName>
</protein>
<accession>A0A8B8SH69</accession>
<evidence type="ECO:0000256" key="5">
    <source>
        <dbReference type="SAM" id="MobiDB-lite"/>
    </source>
</evidence>
<keyword evidence="4 6" id="KW-0472">Membrane</keyword>
<dbReference type="KEGG" id="cfr:102517043"/>
<keyword evidence="2 6" id="KW-0812">Transmembrane</keyword>
<dbReference type="GeneID" id="102517043"/>
<dbReference type="PANTHER" id="PTHR15260:SF1">
    <property type="entry name" value="SARCOSPAN"/>
    <property type="match status" value="1"/>
</dbReference>
<evidence type="ECO:0000256" key="4">
    <source>
        <dbReference type="ARBA" id="ARBA00023136"/>
    </source>
</evidence>
<dbReference type="InterPro" id="IPR007237">
    <property type="entry name" value="CD20-like"/>
</dbReference>
<evidence type="ECO:0000313" key="7">
    <source>
        <dbReference type="Proteomes" id="UP000694856"/>
    </source>
</evidence>
<evidence type="ECO:0000313" key="8">
    <source>
        <dbReference type="RefSeq" id="XP_032329149.1"/>
    </source>
</evidence>
<dbReference type="GO" id="GO:0016010">
    <property type="term" value="C:dystrophin-associated glycoprotein complex"/>
    <property type="evidence" value="ECO:0007669"/>
    <property type="project" value="InterPro"/>
</dbReference>
<feature type="transmembrane region" description="Helical" evidence="6">
    <location>
        <begin position="139"/>
        <end position="160"/>
    </location>
</feature>
<evidence type="ECO:0000256" key="3">
    <source>
        <dbReference type="ARBA" id="ARBA00022989"/>
    </source>
</evidence>
<gene>
    <name evidence="8" type="primary">SSPN</name>
</gene>
<feature type="transmembrane region" description="Helical" evidence="6">
    <location>
        <begin position="106"/>
        <end position="127"/>
    </location>
</feature>
<dbReference type="Proteomes" id="UP000694856">
    <property type="component" value="Chromosome 34"/>
</dbReference>
<keyword evidence="7" id="KW-1185">Reference proteome</keyword>
<sequence>MGRERPGRGARSQGGPPAADAAGPDDMGPKRGAGAPKECGEEEARKCCGCRFPLLLALLQLALGIAVTVVGFLMAGISSSLLVRDTPFWAGIILDLKVTVMCVQLSQHHVCLVAYLGLFMLCVSYQVDERTCIQFAMKLLYFVLSAFGLVVCVLAVAFAAHHYAQLTQFTCGTALDSCQCKLPSSEPLSRTFVYRDVTDCASITGTFKLFLLIQMIMNLVCGLVCLLACFVMWKHRYQVFYVGVRICSPTPSESQQQKV</sequence>
<dbReference type="InterPro" id="IPR030429">
    <property type="entry name" value="Sarcospan"/>
</dbReference>
<keyword evidence="3 6" id="KW-1133">Transmembrane helix</keyword>
<feature type="compositionally biased region" description="Low complexity" evidence="5">
    <location>
        <begin position="14"/>
        <end position="26"/>
    </location>
</feature>
<dbReference type="PANTHER" id="PTHR15260">
    <property type="entry name" value="SARCOSPAN"/>
    <property type="match status" value="1"/>
</dbReference>
<organism evidence="7 8">
    <name type="scientific">Camelus ferus</name>
    <name type="common">Wild bactrian camel</name>
    <name type="synonym">Camelus bactrianus ferus</name>
    <dbReference type="NCBI Taxonomy" id="419612"/>
    <lineage>
        <taxon>Eukaryota</taxon>
        <taxon>Metazoa</taxon>
        <taxon>Chordata</taxon>
        <taxon>Craniata</taxon>
        <taxon>Vertebrata</taxon>
        <taxon>Euteleostomi</taxon>
        <taxon>Mammalia</taxon>
        <taxon>Eutheria</taxon>
        <taxon>Laurasiatheria</taxon>
        <taxon>Artiodactyla</taxon>
        <taxon>Tylopoda</taxon>
        <taxon>Camelidae</taxon>
        <taxon>Camelus</taxon>
    </lineage>
</organism>
<dbReference type="CTD" id="8082"/>
<name>A0A8B8SH69_CAMFR</name>
<comment type="subcellular location">
    <subcellularLocation>
        <location evidence="1">Membrane</location>
        <topology evidence="1">Multi-pass membrane protein</topology>
    </subcellularLocation>
</comment>
<reference evidence="8" key="1">
    <citation type="submission" date="2025-08" db="UniProtKB">
        <authorList>
            <consortium name="RefSeq"/>
        </authorList>
    </citation>
    <scope>IDENTIFICATION</scope>
    <source>
        <tissue evidence="8">Ear skin</tissue>
    </source>
</reference>
<dbReference type="GO" id="GO:0042383">
    <property type="term" value="C:sarcolemma"/>
    <property type="evidence" value="ECO:0007669"/>
    <property type="project" value="TreeGrafter"/>
</dbReference>
<evidence type="ECO:0000256" key="6">
    <source>
        <dbReference type="SAM" id="Phobius"/>
    </source>
</evidence>
<dbReference type="Pfam" id="PF04103">
    <property type="entry name" value="CD20"/>
    <property type="match status" value="1"/>
</dbReference>
<feature type="region of interest" description="Disordered" evidence="5">
    <location>
        <begin position="1"/>
        <end position="37"/>
    </location>
</feature>
<dbReference type="RefSeq" id="XP_032329149.1">
    <property type="nucleotide sequence ID" value="XM_032473258.1"/>
</dbReference>